<protein>
    <submittedName>
        <fullName evidence="1">Uncharacterized protein</fullName>
    </submittedName>
</protein>
<dbReference type="AlphaFoldDB" id="A0A0E9XEA6"/>
<evidence type="ECO:0000313" key="1">
    <source>
        <dbReference type="EMBL" id="JAI00762.1"/>
    </source>
</evidence>
<organism evidence="1">
    <name type="scientific">Anguilla anguilla</name>
    <name type="common">European freshwater eel</name>
    <name type="synonym">Muraena anguilla</name>
    <dbReference type="NCBI Taxonomy" id="7936"/>
    <lineage>
        <taxon>Eukaryota</taxon>
        <taxon>Metazoa</taxon>
        <taxon>Chordata</taxon>
        <taxon>Craniata</taxon>
        <taxon>Vertebrata</taxon>
        <taxon>Euteleostomi</taxon>
        <taxon>Actinopterygii</taxon>
        <taxon>Neopterygii</taxon>
        <taxon>Teleostei</taxon>
        <taxon>Anguilliformes</taxon>
        <taxon>Anguillidae</taxon>
        <taxon>Anguilla</taxon>
    </lineage>
</organism>
<dbReference type="EMBL" id="GBXM01007816">
    <property type="protein sequence ID" value="JAI00762.1"/>
    <property type="molecule type" value="Transcribed_RNA"/>
</dbReference>
<proteinExistence type="predicted"/>
<reference evidence="1" key="1">
    <citation type="submission" date="2014-11" db="EMBL/GenBank/DDBJ databases">
        <authorList>
            <person name="Amaro Gonzalez C."/>
        </authorList>
    </citation>
    <scope>NUCLEOTIDE SEQUENCE</scope>
</reference>
<accession>A0A0E9XEA6</accession>
<reference evidence="1" key="2">
    <citation type="journal article" date="2015" name="Fish Shellfish Immunol.">
        <title>Early steps in the European eel (Anguilla anguilla)-Vibrio vulnificus interaction in the gills: Role of the RtxA13 toxin.</title>
        <authorList>
            <person name="Callol A."/>
            <person name="Pajuelo D."/>
            <person name="Ebbesson L."/>
            <person name="Teles M."/>
            <person name="MacKenzie S."/>
            <person name="Amaro C."/>
        </authorList>
    </citation>
    <scope>NUCLEOTIDE SEQUENCE</scope>
</reference>
<sequence>MSSYTDRLHSLNLSKRVFLSTGIKQRLVQISASPNELCSSAHSYPQEASFCHHCHVTHIVCDVTELLIFYDVTECKGDSIFLPLASVHCFFGFLSFPSNACLSENDSSTFFISLVWILVTSELQNTCKCQLVVTGADWWFTV</sequence>
<name>A0A0E9XEA6_ANGAN</name>